<dbReference type="EMBL" id="MZ475896">
    <property type="protein sequence ID" value="QYW04690.1"/>
    <property type="molecule type" value="Genomic_DNA"/>
</dbReference>
<sequence length="87" mass="9869">MINKFVMKKTPSIEACQWNGENKEEIEAFLGNNGFVVGRYVQIGVLDKYQKPTIANVSVGNYVIKRDDGKFYAITAQDLFENYVLAD</sequence>
<name>A0AAE8BKI6_9CAUD</name>
<gene>
    <name evidence="1" type="ORF">pEaSNUABM7_00022</name>
</gene>
<protein>
    <submittedName>
        <fullName evidence="1">Uncharacterized protein</fullName>
    </submittedName>
</protein>
<accession>A0AAE8BKI6</accession>
<evidence type="ECO:0000313" key="1">
    <source>
        <dbReference type="EMBL" id="QYW04690.1"/>
    </source>
</evidence>
<organism evidence="1 2">
    <name type="scientific">Erwinia phage pEa_SNUABM_7</name>
    <dbReference type="NCBI Taxonomy" id="2866695"/>
    <lineage>
        <taxon>Viruses</taxon>
        <taxon>Duplodnaviria</taxon>
        <taxon>Heunggongvirae</taxon>
        <taxon>Uroviricota</taxon>
        <taxon>Caudoviricetes</taxon>
        <taxon>Snuvirus</taxon>
        <taxon>Snuvirus SNUABM7</taxon>
    </lineage>
</organism>
<reference evidence="1" key="1">
    <citation type="submission" date="2021-06" db="EMBL/GenBank/DDBJ databases">
        <title>Complete genome sequence of Erwinia phage pEa_SNUABM_7.</title>
        <authorList>
            <person name="Kim S.G."/>
            <person name="Park S.C."/>
        </authorList>
    </citation>
    <scope>NUCLEOTIDE SEQUENCE</scope>
</reference>
<evidence type="ECO:0000313" key="2">
    <source>
        <dbReference type="Proteomes" id="UP000827609"/>
    </source>
</evidence>
<keyword evidence="2" id="KW-1185">Reference proteome</keyword>
<dbReference type="Proteomes" id="UP000827609">
    <property type="component" value="Segment"/>
</dbReference>
<proteinExistence type="predicted"/>